<evidence type="ECO:0000313" key="2">
    <source>
        <dbReference type="Proteomes" id="UP001239111"/>
    </source>
</evidence>
<evidence type="ECO:0000313" key="1">
    <source>
        <dbReference type="EMBL" id="KAJ8671263.1"/>
    </source>
</evidence>
<comment type="caution">
    <text evidence="1">The sequence shown here is derived from an EMBL/GenBank/DDBJ whole genome shotgun (WGS) entry which is preliminary data.</text>
</comment>
<accession>A0ACC2NK32</accession>
<dbReference type="Proteomes" id="UP001239111">
    <property type="component" value="Chromosome 3"/>
</dbReference>
<keyword evidence="2" id="KW-1185">Reference proteome</keyword>
<proteinExistence type="predicted"/>
<sequence length="198" mass="23103">MEFPKLGKRCSLEDCQLLDYLPVICRNCSNVFCKNHSGPDRHSCIKASKVTVVHQDDVREFPLFPCSQNLCLTHSPIEILCQHCKKHYCLTHRHHSCSDFTKISYSEIHKKRDESTAFPVQNEDARDRRILQNLEKCKNSVLARKVRNYDPRKLPQRVGEAPMIISTSKVGPQCPIYKLSRRLLTFNISFRIWKISKF</sequence>
<name>A0ACC2NK32_9HYME</name>
<organism evidence="1 2">
    <name type="scientific">Eretmocerus hayati</name>
    <dbReference type="NCBI Taxonomy" id="131215"/>
    <lineage>
        <taxon>Eukaryota</taxon>
        <taxon>Metazoa</taxon>
        <taxon>Ecdysozoa</taxon>
        <taxon>Arthropoda</taxon>
        <taxon>Hexapoda</taxon>
        <taxon>Insecta</taxon>
        <taxon>Pterygota</taxon>
        <taxon>Neoptera</taxon>
        <taxon>Endopterygota</taxon>
        <taxon>Hymenoptera</taxon>
        <taxon>Apocrita</taxon>
        <taxon>Proctotrupomorpha</taxon>
        <taxon>Chalcidoidea</taxon>
        <taxon>Aphelinidae</taxon>
        <taxon>Aphelininae</taxon>
        <taxon>Eretmocerus</taxon>
    </lineage>
</organism>
<gene>
    <name evidence="1" type="ORF">QAD02_002522</name>
</gene>
<dbReference type="EMBL" id="CM056743">
    <property type="protein sequence ID" value="KAJ8671263.1"/>
    <property type="molecule type" value="Genomic_DNA"/>
</dbReference>
<reference evidence="1" key="1">
    <citation type="submission" date="2023-04" db="EMBL/GenBank/DDBJ databases">
        <title>A chromosome-level genome assembly of the parasitoid wasp Eretmocerus hayati.</title>
        <authorList>
            <person name="Zhong Y."/>
            <person name="Liu S."/>
            <person name="Liu Y."/>
        </authorList>
    </citation>
    <scope>NUCLEOTIDE SEQUENCE</scope>
    <source>
        <strain evidence="1">ZJU_SS_LIU_2023</strain>
    </source>
</reference>
<protein>
    <submittedName>
        <fullName evidence="1">Uncharacterized protein</fullName>
    </submittedName>
</protein>